<proteinExistence type="predicted"/>
<comment type="caution">
    <text evidence="2">The sequence shown here is derived from an EMBL/GenBank/DDBJ whole genome shotgun (WGS) entry which is preliminary data.</text>
</comment>
<dbReference type="InterPro" id="IPR011050">
    <property type="entry name" value="Pectin_lyase_fold/virulence"/>
</dbReference>
<keyword evidence="1" id="KW-0732">Signal</keyword>
<sequence>MKKLSNLILLFCLLSFFACNNDDSFSTDQNLKLSFSSDKISFDTVFSSVGSATKQFKIYNRNSKSIQIESIELVNPSESGFRMNIDGEKGTRLTNVEILKKDSLYGFVEVTVNPQNVNNPVLIKDSIKFTFNGNIQYLRLEAVGQDVYIWEGEIVTKDSIITDEKPLLVFDSLVVKENATLTVNKGVKFFMKENASVRIHGSLNIDGDVGESVVFRGDRFDNIEGDIPYDNVPGQWDGIYFYPESFENNLSNVVVKNATRGMTFYPSKTGYKKAVLMNTVVQNSLEYGIVSTNCDITASNSLFVNSRGAVLSLQGGKYTFLHCTVANYFRWSSRTEETVVLSNKYDGTLEKCDFINTIVYGSVSNEIRLDENSGKVFDFSFVNCVIRSNNQEDAHYINTVWNNDPLFKDVRSNGTFSYNFQLTHGSSAIDKADKIYSASLPYDIKGISRLNDTYPDIGCYEWVQ</sequence>
<organism evidence="2 3">
    <name type="scientific">Dysgonomonas hofstadii</name>
    <dbReference type="NCBI Taxonomy" id="637886"/>
    <lineage>
        <taxon>Bacteria</taxon>
        <taxon>Pseudomonadati</taxon>
        <taxon>Bacteroidota</taxon>
        <taxon>Bacteroidia</taxon>
        <taxon>Bacteroidales</taxon>
        <taxon>Dysgonomonadaceae</taxon>
        <taxon>Dysgonomonas</taxon>
    </lineage>
</organism>
<dbReference type="EMBL" id="JACIEP010000002">
    <property type="protein sequence ID" value="MBB4034596.1"/>
    <property type="molecule type" value="Genomic_DNA"/>
</dbReference>
<dbReference type="RefSeq" id="WP_246347971.1">
    <property type="nucleotide sequence ID" value="NZ_JACIEP010000002.1"/>
</dbReference>
<dbReference type="AlphaFoldDB" id="A0A840CH57"/>
<dbReference type="InterPro" id="IPR059226">
    <property type="entry name" value="Choice_anch_Q_dom"/>
</dbReference>
<evidence type="ECO:0000313" key="2">
    <source>
        <dbReference type="EMBL" id="MBB4034596.1"/>
    </source>
</evidence>
<dbReference type="PROSITE" id="PS51257">
    <property type="entry name" value="PROKAR_LIPOPROTEIN"/>
    <property type="match status" value="1"/>
</dbReference>
<gene>
    <name evidence="2" type="ORF">GGR21_000483</name>
</gene>
<dbReference type="NCBIfam" id="NF041518">
    <property type="entry name" value="choice_anch_Q"/>
    <property type="match status" value="1"/>
</dbReference>
<protein>
    <recommendedName>
        <fullName evidence="4">Right handed beta helix region</fullName>
    </recommendedName>
</protein>
<evidence type="ECO:0000313" key="3">
    <source>
        <dbReference type="Proteomes" id="UP000555103"/>
    </source>
</evidence>
<accession>A0A840CH57</accession>
<evidence type="ECO:0000256" key="1">
    <source>
        <dbReference type="SAM" id="SignalP"/>
    </source>
</evidence>
<dbReference type="Proteomes" id="UP000555103">
    <property type="component" value="Unassembled WGS sequence"/>
</dbReference>
<evidence type="ECO:0008006" key="4">
    <source>
        <dbReference type="Google" id="ProtNLM"/>
    </source>
</evidence>
<name>A0A840CH57_9BACT</name>
<reference evidence="2 3" key="1">
    <citation type="submission" date="2020-08" db="EMBL/GenBank/DDBJ databases">
        <title>Genomic Encyclopedia of Type Strains, Phase IV (KMG-IV): sequencing the most valuable type-strain genomes for metagenomic binning, comparative biology and taxonomic classification.</title>
        <authorList>
            <person name="Goeker M."/>
        </authorList>
    </citation>
    <scope>NUCLEOTIDE SEQUENCE [LARGE SCALE GENOMIC DNA]</scope>
    <source>
        <strain evidence="2 3">DSM 104969</strain>
    </source>
</reference>
<dbReference type="SUPFAM" id="SSF51126">
    <property type="entry name" value="Pectin lyase-like"/>
    <property type="match status" value="1"/>
</dbReference>
<keyword evidence="3" id="KW-1185">Reference proteome</keyword>
<feature type="chain" id="PRO_5032319300" description="Right handed beta helix region" evidence="1">
    <location>
        <begin position="22"/>
        <end position="464"/>
    </location>
</feature>
<feature type="signal peptide" evidence="1">
    <location>
        <begin position="1"/>
        <end position="21"/>
    </location>
</feature>